<dbReference type="Proteomes" id="UP000290172">
    <property type="component" value="Unassembled WGS sequence"/>
</dbReference>
<evidence type="ECO:0000256" key="1">
    <source>
        <dbReference type="ARBA" id="ARBA00004613"/>
    </source>
</evidence>
<proteinExistence type="predicted"/>
<evidence type="ECO:0000259" key="5">
    <source>
        <dbReference type="Pfam" id="PF05860"/>
    </source>
</evidence>
<comment type="subcellular location">
    <subcellularLocation>
        <location evidence="1">Secreted</location>
    </subcellularLocation>
</comment>
<dbReference type="SUPFAM" id="SSF51126">
    <property type="entry name" value="Pectin lyase-like"/>
    <property type="match status" value="1"/>
</dbReference>
<evidence type="ECO:0000256" key="3">
    <source>
        <dbReference type="ARBA" id="ARBA00022729"/>
    </source>
</evidence>
<dbReference type="NCBIfam" id="TIGR01901">
    <property type="entry name" value="adhes_NPXG"/>
    <property type="match status" value="1"/>
</dbReference>
<feature type="non-terminal residue" evidence="6">
    <location>
        <position position="315"/>
    </location>
</feature>
<dbReference type="PANTHER" id="PTHR12338">
    <property type="entry name" value="AUTOTRANSPORTER"/>
    <property type="match status" value="1"/>
</dbReference>
<dbReference type="AlphaFoldDB" id="A0A4Q0Y665"/>
<organism evidence="6 7">
    <name type="scientific">Halarcobacter ebronensis</name>
    <dbReference type="NCBI Taxonomy" id="1462615"/>
    <lineage>
        <taxon>Bacteria</taxon>
        <taxon>Pseudomonadati</taxon>
        <taxon>Campylobacterota</taxon>
        <taxon>Epsilonproteobacteria</taxon>
        <taxon>Campylobacterales</taxon>
        <taxon>Arcobacteraceae</taxon>
        <taxon>Halarcobacter</taxon>
    </lineage>
</organism>
<dbReference type="Pfam" id="PF05860">
    <property type="entry name" value="TPS"/>
    <property type="match status" value="1"/>
</dbReference>
<protein>
    <submittedName>
        <fullName evidence="6">Filamentous hemagglutinin</fullName>
    </submittedName>
</protein>
<evidence type="ECO:0000256" key="2">
    <source>
        <dbReference type="ARBA" id="ARBA00022525"/>
    </source>
</evidence>
<gene>
    <name evidence="6" type="ORF">CRV08_15780</name>
</gene>
<feature type="domain" description="Filamentous haemagglutinin FhaB/tRNA nuclease CdiA-like TPS" evidence="5">
    <location>
        <begin position="2"/>
        <end position="176"/>
    </location>
</feature>
<keyword evidence="2" id="KW-0964">Secreted</keyword>
<name>A0A4Q0Y665_9BACT</name>
<dbReference type="InterPro" id="IPR012334">
    <property type="entry name" value="Pectin_lyas_fold"/>
</dbReference>
<evidence type="ECO:0000313" key="7">
    <source>
        <dbReference type="Proteomes" id="UP000290172"/>
    </source>
</evidence>
<dbReference type="Gene3D" id="2.160.20.10">
    <property type="entry name" value="Single-stranded right-handed beta-helix, Pectin lyase-like"/>
    <property type="match status" value="1"/>
</dbReference>
<dbReference type="InterPro" id="IPR011050">
    <property type="entry name" value="Pectin_lyase_fold/virulence"/>
</dbReference>
<dbReference type="InterPro" id="IPR008638">
    <property type="entry name" value="FhaB/CdiA-like_TPS"/>
</dbReference>
<evidence type="ECO:0000313" key="6">
    <source>
        <dbReference type="EMBL" id="RXJ64924.1"/>
    </source>
</evidence>
<dbReference type="PANTHER" id="PTHR12338:SF8">
    <property type="entry name" value="HEME_HEMOPEXIN-BINDING PROTEIN"/>
    <property type="match status" value="1"/>
</dbReference>
<evidence type="ECO:0000256" key="4">
    <source>
        <dbReference type="SAM" id="MobiDB-lite"/>
    </source>
</evidence>
<dbReference type="InterPro" id="IPR050909">
    <property type="entry name" value="Bact_Autotransporter_VF"/>
</dbReference>
<feature type="region of interest" description="Disordered" evidence="4">
    <location>
        <begin position="246"/>
        <end position="267"/>
    </location>
</feature>
<reference evidence="6 7" key="1">
    <citation type="submission" date="2017-10" db="EMBL/GenBank/DDBJ databases">
        <title>Genomics of the genus Arcobacter.</title>
        <authorList>
            <person name="Perez-Cataluna A."/>
            <person name="Figueras M.J."/>
        </authorList>
    </citation>
    <scope>NUCLEOTIDE SEQUENCE [LARGE SCALE GENOMIC DNA]</scope>
    <source>
        <strain evidence="6 7">CECT 8993</strain>
    </source>
</reference>
<dbReference type="EMBL" id="PDKJ01000048">
    <property type="protein sequence ID" value="RXJ64924.1"/>
    <property type="molecule type" value="Genomic_DNA"/>
</dbReference>
<accession>A0A4Q0Y665</accession>
<keyword evidence="3" id="KW-0732">Signal</keyword>
<dbReference type="GO" id="GO:0005576">
    <property type="term" value="C:extracellular region"/>
    <property type="evidence" value="ECO:0007669"/>
    <property type="project" value="UniProtKB-SubCell"/>
</dbReference>
<comment type="caution">
    <text evidence="6">The sequence shown here is derived from an EMBL/GenBank/DDBJ whole genome shotgun (WGS) entry which is preliminary data.</text>
</comment>
<sequence length="315" mass="32838">MGNEKSIINGALNANGQVWILNSNGVLFGNNAKINTAGLLATTKNLSDNDFNSGNYNFKGSSTESVINLGEIDISDSGYATLLANTVSNEGTIKAVRGSVRLIGADEVSINLNGNSIVDLTVNKGVLDSLVENKGAIYADGGKIYLTTNAVDELLKGVVNNEGIIEANSLDGVTGFVELFAHGGEAKISGAIRAKEGFVETSGKDFTFNDAKIEAGEWLIDPVNVTIDDGLATAIENQLGSGDVTIETDQSDYSDVDTSNNESGSEGNIYVNSDITWTSGNILLLGAHNDIFINATIDGSAGNAKLILGYGQSEA</sequence>
<feature type="compositionally biased region" description="Polar residues" evidence="4">
    <location>
        <begin position="256"/>
        <end position="267"/>
    </location>
</feature>